<evidence type="ECO:0000256" key="2">
    <source>
        <dbReference type="ARBA" id="ARBA00004922"/>
    </source>
</evidence>
<comment type="catalytic activity">
    <reaction evidence="12 14">
        <text>an alpha-D-Man-(1-&gt;3)-[alpha-D-Man-(1-&gt;6)]-beta-D-Man-(1-&gt;4)-beta-D-GlcNAc-(1-&gt;4)-alpha-D-GlcNAc-diphospho-di-trans,poly-cis-dolichol + 2 GDP-alpha-D-mannose = an alpha-D-Man-(1-&gt;2)-alpha-D-Man-(1-&gt;2)-alpha-D-Man-(1-&gt;3)-[alpha-D-Man-(1-&gt;6)]-beta-D-Man-(1-&gt;4)-beta-D-GlcNAc-(1-&gt;4)-alpha-D-GlcNAc-diphospho-di-trans,poly-cis-dolichol + 2 GDP + 2 H(+)</text>
        <dbReference type="Rhea" id="RHEA:29523"/>
        <dbReference type="Rhea" id="RHEA-COMP:19515"/>
        <dbReference type="Rhea" id="RHEA-COMP:19516"/>
        <dbReference type="ChEBI" id="CHEBI:15378"/>
        <dbReference type="ChEBI" id="CHEBI:57527"/>
        <dbReference type="ChEBI" id="CHEBI:58189"/>
        <dbReference type="ChEBI" id="CHEBI:132511"/>
        <dbReference type="ChEBI" id="CHEBI:132515"/>
        <dbReference type="EC" id="2.4.1.131"/>
    </reaction>
    <physiologicalReaction direction="left-to-right" evidence="12 14">
        <dbReference type="Rhea" id="RHEA:29524"/>
    </physiologicalReaction>
</comment>
<evidence type="ECO:0000313" key="20">
    <source>
        <dbReference type="Proteomes" id="UP000663877"/>
    </source>
</evidence>
<protein>
    <recommendedName>
        <fullName evidence="5 14">GDP-Man:Man(3)GlcNAc(2)-PP-Dol alpha-1,2-mannosyltransferase</fullName>
        <ecNumber evidence="4 14">2.4.1.131</ecNumber>
    </recommendedName>
</protein>
<dbReference type="Pfam" id="PF00534">
    <property type="entry name" value="Glycos_transf_1"/>
    <property type="match status" value="1"/>
</dbReference>
<dbReference type="EC" id="2.4.1.131" evidence="4 14"/>
<gene>
    <name evidence="17" type="ORF">BJG266_LOCUS29108</name>
    <name evidence="18" type="ORF">QVE165_LOCUS49369</name>
</gene>
<dbReference type="InterPro" id="IPR001296">
    <property type="entry name" value="Glyco_trans_1"/>
</dbReference>
<dbReference type="EMBL" id="CAJNOM010000892">
    <property type="protein sequence ID" value="CAF1575808.1"/>
    <property type="molecule type" value="Genomic_DNA"/>
</dbReference>
<feature type="transmembrane region" description="Helical" evidence="14">
    <location>
        <begin position="12"/>
        <end position="36"/>
    </location>
</feature>
<comment type="pathway">
    <text evidence="2 14">Protein modification; protein glycosylation.</text>
</comment>
<dbReference type="Pfam" id="PF15924">
    <property type="entry name" value="ALG11_N"/>
    <property type="match status" value="1"/>
</dbReference>
<comment type="similarity">
    <text evidence="3 14">Belongs to the glycosyltransferase group 1 family. Glycosyltransferase 4 subfamily.</text>
</comment>
<evidence type="ECO:0000256" key="7">
    <source>
        <dbReference type="ARBA" id="ARBA00022679"/>
    </source>
</evidence>
<comment type="subcellular location">
    <subcellularLocation>
        <location evidence="1">Endoplasmic reticulum membrane</location>
        <topology evidence="1">Single-pass membrane protein</topology>
    </subcellularLocation>
</comment>
<dbReference type="Proteomes" id="UP000663877">
    <property type="component" value="Unassembled WGS sequence"/>
</dbReference>
<evidence type="ECO:0000256" key="11">
    <source>
        <dbReference type="ARBA" id="ARBA00023136"/>
    </source>
</evidence>
<evidence type="ECO:0000256" key="1">
    <source>
        <dbReference type="ARBA" id="ARBA00004389"/>
    </source>
</evidence>
<keyword evidence="7 14" id="KW-0808">Transferase</keyword>
<evidence type="ECO:0000256" key="4">
    <source>
        <dbReference type="ARBA" id="ARBA00012645"/>
    </source>
</evidence>
<evidence type="ECO:0000256" key="14">
    <source>
        <dbReference type="RuleBase" id="RU367051"/>
    </source>
</evidence>
<comment type="function">
    <text evidence="13">GDP-Man:Man(3)GlcNAc(2)-PP-Dol alpha-1,2-mannosyltransferase that operates in the biosynthetic pathway of dolichol-linked oligosaccharides, the glycan precursors employed in protein asparagine (N)-glycosylation. The assembly of dolichol-linked oligosaccharides begins on the cytosolic side of the endoplasmic reticulum membrane and finishes in its lumen. The sequential addition of sugars to dolichol pyrophosphate produces dolichol-linked oligosaccharides containing fourteen sugars, including two GlcNAcs, nine mannoses and three glucoses. Once assembled, the oligosaccharide is transferred from the lipid to nascent proteins by oligosaccharyltransferases. Catalyzes, on the cytoplasmic face of the endoplasmic reticulum, the addition of the fourth and fifth mannose residues to the dolichol-linked oligosaccharide chain, to produce Man(5)GlcNAc(2)-PP-dolichol core oligosaccharide. Man(5)GlcNAc(2)-PP-dolichol is a substrate for ALG3, the following enzyme in the biosynthetic pathway.</text>
</comment>
<evidence type="ECO:0000256" key="5">
    <source>
        <dbReference type="ARBA" id="ARBA00022018"/>
    </source>
</evidence>
<keyword evidence="6 14" id="KW-0328">Glycosyltransferase</keyword>
<evidence type="ECO:0000256" key="3">
    <source>
        <dbReference type="ARBA" id="ARBA00009481"/>
    </source>
</evidence>
<feature type="transmembrane region" description="Helical" evidence="14">
    <location>
        <begin position="169"/>
        <end position="191"/>
    </location>
</feature>
<evidence type="ECO:0000259" key="15">
    <source>
        <dbReference type="Pfam" id="PF00534"/>
    </source>
</evidence>
<dbReference type="PANTHER" id="PTHR45919:SF1">
    <property type="entry name" value="GDP-MAN:MAN(3)GLCNAC(2)-PP-DOL ALPHA-1,2-MANNOSYLTRANSFERASE"/>
    <property type="match status" value="1"/>
</dbReference>
<reference evidence="17" key="1">
    <citation type="submission" date="2021-02" db="EMBL/GenBank/DDBJ databases">
        <authorList>
            <person name="Nowell W R."/>
        </authorList>
    </citation>
    <scope>NUCLEOTIDE SEQUENCE</scope>
</reference>
<evidence type="ECO:0000259" key="16">
    <source>
        <dbReference type="Pfam" id="PF15924"/>
    </source>
</evidence>
<dbReference type="Proteomes" id="UP000663832">
    <property type="component" value="Unassembled WGS sequence"/>
</dbReference>
<evidence type="ECO:0000256" key="6">
    <source>
        <dbReference type="ARBA" id="ARBA00022676"/>
    </source>
</evidence>
<feature type="transmembrane region" description="Helical" evidence="14">
    <location>
        <begin position="42"/>
        <end position="65"/>
    </location>
</feature>
<proteinExistence type="inferred from homology"/>
<dbReference type="InterPro" id="IPR038013">
    <property type="entry name" value="ALG11"/>
</dbReference>
<dbReference type="FunFam" id="3.40.50.2000:FF:000256">
    <property type="entry name" value="GDP-Man:Man(3)GlcNAc(2)-PP-Dol alpha-1,2-mannosyltransferase"/>
    <property type="match status" value="1"/>
</dbReference>
<evidence type="ECO:0000256" key="10">
    <source>
        <dbReference type="ARBA" id="ARBA00022989"/>
    </source>
</evidence>
<dbReference type="AlphaFoldDB" id="A0A814ZEL2"/>
<keyword evidence="10 14" id="KW-1133">Transmembrane helix</keyword>
<evidence type="ECO:0000256" key="8">
    <source>
        <dbReference type="ARBA" id="ARBA00022692"/>
    </source>
</evidence>
<name>A0A814ZEL2_9BILA</name>
<dbReference type="PANTHER" id="PTHR45919">
    <property type="entry name" value="GDP-MAN:MAN(3)GLCNAC(2)-PP-DOL ALPHA-1,2-MANNOSYLTRANSFERASE"/>
    <property type="match status" value="1"/>
</dbReference>
<evidence type="ECO:0000256" key="12">
    <source>
        <dbReference type="ARBA" id="ARBA00045065"/>
    </source>
</evidence>
<dbReference type="OrthoDB" id="2276068at2759"/>
<comment type="caution">
    <text evidence="17">The sequence shown here is derived from an EMBL/GenBank/DDBJ whole genome shotgun (WGS) entry which is preliminary data.</text>
</comment>
<dbReference type="CDD" id="cd03806">
    <property type="entry name" value="GT4_ALG11-like"/>
    <property type="match status" value="1"/>
</dbReference>
<keyword evidence="19" id="KW-1185">Reference proteome</keyword>
<feature type="domain" description="ALG11 mannosyltransferase N-terminal" evidence="16">
    <location>
        <begin position="86"/>
        <end position="295"/>
    </location>
</feature>
<dbReference type="GO" id="GO:0006487">
    <property type="term" value="P:protein N-linked glycosylation"/>
    <property type="evidence" value="ECO:0007669"/>
    <property type="project" value="TreeGrafter"/>
</dbReference>
<evidence type="ECO:0000313" key="17">
    <source>
        <dbReference type="EMBL" id="CAF1242030.1"/>
    </source>
</evidence>
<organism evidence="17 20">
    <name type="scientific">Adineta steineri</name>
    <dbReference type="NCBI Taxonomy" id="433720"/>
    <lineage>
        <taxon>Eukaryota</taxon>
        <taxon>Metazoa</taxon>
        <taxon>Spiralia</taxon>
        <taxon>Gnathifera</taxon>
        <taxon>Rotifera</taxon>
        <taxon>Eurotatoria</taxon>
        <taxon>Bdelloidea</taxon>
        <taxon>Adinetida</taxon>
        <taxon>Adinetidae</taxon>
        <taxon>Adineta</taxon>
    </lineage>
</organism>
<dbReference type="SUPFAM" id="SSF53756">
    <property type="entry name" value="UDP-Glycosyltransferase/glycogen phosphorylase"/>
    <property type="match status" value="1"/>
</dbReference>
<dbReference type="UniPathway" id="UPA00378"/>
<sequence length="517" mass="60570">MTSLLIPTIQAILFIGWGIALINLILLSAFTFFLFNLCLTTFMIWFLITIFAWILTIIPILKFVFIPWNRKRSHAWTTNERQCRLSVAFFHPYCNDGGGGERVLWTAIESILKKHKNDVQIIIYTGDTDATPDEILHRVKQRFDMNMQIYKPSIRFIYLRSRFFVEAKYYKMFTLLGQSIGSMILGLEALIRFTPDIYIDSMGYAFTYPIFRYLASVPVLAYVHYPTISTDMLDQVRERRPTYNNRGLIANNSSISQIKLIYYRLFAYIYGWCGRCAQTAYCNSSWTQGHIARIWRLPARSIHLIYPPCDVKQFLLMPLVKDDEQMLKTIVSIGQFRPEKDHELQIRSFHELLQRIPEHRQKLRLILIGSVRHEEDRERVEQLRTLVENLNMTEEVEFKLNINFTELKNHLNKAMIGLHTMWNEHFGIGIVEMMAAGSIVLAHKSGGPKMDIVDEGQTGFLAVDIDSYATMMRQILEMKSDEREQIRIRARESTDRFSVINFEKHFMDPLDKILRSE</sequence>
<keyword evidence="11 14" id="KW-0472">Membrane</keyword>
<keyword evidence="8 14" id="KW-0812">Transmembrane</keyword>
<feature type="transmembrane region" description="Helical" evidence="14">
    <location>
        <begin position="203"/>
        <end position="223"/>
    </location>
</feature>
<feature type="domain" description="Glycosyl transferase family 1" evidence="15">
    <location>
        <begin position="327"/>
        <end position="492"/>
    </location>
</feature>
<dbReference type="Gene3D" id="3.40.50.2000">
    <property type="entry name" value="Glycogen Phosphorylase B"/>
    <property type="match status" value="1"/>
</dbReference>
<evidence type="ECO:0000256" key="13">
    <source>
        <dbReference type="ARBA" id="ARBA00045128"/>
    </source>
</evidence>
<dbReference type="GO" id="GO:0005789">
    <property type="term" value="C:endoplasmic reticulum membrane"/>
    <property type="evidence" value="ECO:0007669"/>
    <property type="project" value="UniProtKB-SubCell"/>
</dbReference>
<evidence type="ECO:0000256" key="9">
    <source>
        <dbReference type="ARBA" id="ARBA00022824"/>
    </source>
</evidence>
<evidence type="ECO:0000313" key="18">
    <source>
        <dbReference type="EMBL" id="CAF1575808.1"/>
    </source>
</evidence>
<dbReference type="EMBL" id="CAJNOI010000322">
    <property type="protein sequence ID" value="CAF1242030.1"/>
    <property type="molecule type" value="Genomic_DNA"/>
</dbReference>
<keyword evidence="9 14" id="KW-0256">Endoplasmic reticulum</keyword>
<dbReference type="GO" id="GO:0004377">
    <property type="term" value="F:GDP-Man:Man(3)GlcNAc(2)-PP-Dol alpha-1,2-mannosyltransferase activity"/>
    <property type="evidence" value="ECO:0007669"/>
    <property type="project" value="UniProtKB-UniRule"/>
</dbReference>
<accession>A0A814ZEL2</accession>
<evidence type="ECO:0000313" key="19">
    <source>
        <dbReference type="Proteomes" id="UP000663832"/>
    </source>
</evidence>
<dbReference type="InterPro" id="IPR031814">
    <property type="entry name" value="ALG11_N"/>
</dbReference>